<sequence>MNHKTVCNSAAFDLNHAGKSVYTSTSQTEMKPENNSGVTAHQANQKDNVVILSEHPYEALKASLAATCDNHPEMLCAEVRNTLQRLLEYKELLLHKDVLDTRVLKDFYSAMPELEQVVVDRGMDEISSAIYALDALIS</sequence>
<dbReference type="OrthoDB" id="9852201at2"/>
<dbReference type="EMBL" id="FRFG01000009">
    <property type="protein sequence ID" value="SHO54934.1"/>
    <property type="molecule type" value="Genomic_DNA"/>
</dbReference>
<keyword evidence="2" id="KW-1185">Reference proteome</keyword>
<protein>
    <submittedName>
        <fullName evidence="1">Uncharacterized protein</fullName>
    </submittedName>
</protein>
<evidence type="ECO:0000313" key="1">
    <source>
        <dbReference type="EMBL" id="SHO54934.1"/>
    </source>
</evidence>
<organism evidence="1 2">
    <name type="scientific">Vibrio quintilis</name>
    <dbReference type="NCBI Taxonomy" id="1117707"/>
    <lineage>
        <taxon>Bacteria</taxon>
        <taxon>Pseudomonadati</taxon>
        <taxon>Pseudomonadota</taxon>
        <taxon>Gammaproteobacteria</taxon>
        <taxon>Vibrionales</taxon>
        <taxon>Vibrionaceae</taxon>
        <taxon>Vibrio</taxon>
    </lineage>
</organism>
<accession>A0A1M7YQM8</accession>
<dbReference type="AlphaFoldDB" id="A0A1M7YQM8"/>
<dbReference type="Proteomes" id="UP000184600">
    <property type="component" value="Unassembled WGS sequence"/>
</dbReference>
<name>A0A1M7YQM8_9VIBR</name>
<dbReference type="RefSeq" id="WP_073579838.1">
    <property type="nucleotide sequence ID" value="NZ_AP024897.1"/>
</dbReference>
<gene>
    <name evidence="1" type="ORF">VQ7734_00653</name>
</gene>
<proteinExistence type="predicted"/>
<reference evidence="2" key="1">
    <citation type="submission" date="2016-12" db="EMBL/GenBank/DDBJ databases">
        <authorList>
            <person name="Rodrigo-Torres L."/>
            <person name="Arahal R.D."/>
            <person name="Lucena T."/>
        </authorList>
    </citation>
    <scope>NUCLEOTIDE SEQUENCE [LARGE SCALE GENOMIC DNA]</scope>
</reference>
<evidence type="ECO:0000313" key="2">
    <source>
        <dbReference type="Proteomes" id="UP000184600"/>
    </source>
</evidence>